<name>A0A1V4IX94_9CLOT</name>
<feature type="transmembrane region" description="Helical" evidence="6">
    <location>
        <begin position="186"/>
        <end position="210"/>
    </location>
</feature>
<comment type="caution">
    <text evidence="8">The sequence shown here is derived from an EMBL/GenBank/DDBJ whole genome shotgun (WGS) entry which is preliminary data.</text>
</comment>
<dbReference type="STRING" id="1450648.CLORY_05310"/>
<dbReference type="InterPro" id="IPR020846">
    <property type="entry name" value="MFS_dom"/>
</dbReference>
<keyword evidence="3 6" id="KW-0812">Transmembrane</keyword>
<evidence type="ECO:0000256" key="4">
    <source>
        <dbReference type="ARBA" id="ARBA00022989"/>
    </source>
</evidence>
<keyword evidence="2" id="KW-0813">Transport</keyword>
<feature type="transmembrane region" description="Helical" evidence="6">
    <location>
        <begin position="118"/>
        <end position="142"/>
    </location>
</feature>
<dbReference type="PROSITE" id="PS50850">
    <property type="entry name" value="MFS"/>
    <property type="match status" value="1"/>
</dbReference>
<comment type="subcellular location">
    <subcellularLocation>
        <location evidence="1">Cell membrane</location>
        <topology evidence="1">Multi-pass membrane protein</topology>
    </subcellularLocation>
</comment>
<feature type="transmembrane region" description="Helical" evidence="6">
    <location>
        <begin position="309"/>
        <end position="339"/>
    </location>
</feature>
<feature type="transmembrane region" description="Helical" evidence="6">
    <location>
        <begin position="21"/>
        <end position="44"/>
    </location>
</feature>
<feature type="transmembrane region" description="Helical" evidence="6">
    <location>
        <begin position="56"/>
        <end position="77"/>
    </location>
</feature>
<feature type="transmembrane region" description="Helical" evidence="6">
    <location>
        <begin position="89"/>
        <end position="112"/>
    </location>
</feature>
<keyword evidence="5 6" id="KW-0472">Membrane</keyword>
<evidence type="ECO:0000259" key="7">
    <source>
        <dbReference type="PROSITE" id="PS50850"/>
    </source>
</evidence>
<dbReference type="EMBL" id="MZGV01000003">
    <property type="protein sequence ID" value="OPJ64661.1"/>
    <property type="molecule type" value="Genomic_DNA"/>
</dbReference>
<dbReference type="RefSeq" id="WP_079421981.1">
    <property type="nucleotide sequence ID" value="NZ_MZGV01000003.1"/>
</dbReference>
<organism evidence="8 9">
    <name type="scientific">Clostridium oryzae</name>
    <dbReference type="NCBI Taxonomy" id="1450648"/>
    <lineage>
        <taxon>Bacteria</taxon>
        <taxon>Bacillati</taxon>
        <taxon>Bacillota</taxon>
        <taxon>Clostridia</taxon>
        <taxon>Eubacteriales</taxon>
        <taxon>Clostridiaceae</taxon>
        <taxon>Clostridium</taxon>
    </lineage>
</organism>
<dbReference type="SUPFAM" id="SSF103473">
    <property type="entry name" value="MFS general substrate transporter"/>
    <property type="match status" value="1"/>
</dbReference>
<sequence length="426" mass="47968">MRFSENKKLNDYVIRNNKYNFTCNVIDGAAFSLGMIFIAFNTIFPVFIKKVGGTSFLISLIPFITIACTSVPQLFAAHLTKNLRRKKPINIIIGLFQRIPWLVVGVSCIIFGNSMPSVLMVIVILMYIIYSLATGVSGPVWFDMISKITPIHIRGRLLSTRSVIGQLLGIIGSVFAGRIIKNISYPYNYSILFFIASFFLFVSFASFCSLREPEDDIKKDNDNFYSFIKKVPDVLRRNRDFRYFVISRSFFELGVSMIAFYSVFGIKKFNLSDSYAGIFTTVTAVAYVLGNFILGFLGDKKGHKINILIGELVTMVAAIMAVIFSNIYLFYAVFVFASIGQSARDISTSNITVEFCRPYERVLYIAISSVVMIPISIIVLIMGSLADVFGYEYLFIITAISSAISLIIMYFKVKDPRHNKQGAINR</sequence>
<proteinExistence type="predicted"/>
<evidence type="ECO:0000256" key="6">
    <source>
        <dbReference type="SAM" id="Phobius"/>
    </source>
</evidence>
<dbReference type="InterPro" id="IPR036259">
    <property type="entry name" value="MFS_trans_sf"/>
</dbReference>
<feature type="transmembrane region" description="Helical" evidence="6">
    <location>
        <begin position="163"/>
        <end position="180"/>
    </location>
</feature>
<feature type="domain" description="Major facilitator superfamily (MFS) profile" evidence="7">
    <location>
        <begin position="192"/>
        <end position="426"/>
    </location>
</feature>
<dbReference type="InterPro" id="IPR011701">
    <property type="entry name" value="MFS"/>
</dbReference>
<dbReference type="GO" id="GO:0022857">
    <property type="term" value="F:transmembrane transporter activity"/>
    <property type="evidence" value="ECO:0007669"/>
    <property type="project" value="InterPro"/>
</dbReference>
<feature type="transmembrane region" description="Helical" evidence="6">
    <location>
        <begin position="362"/>
        <end position="381"/>
    </location>
</feature>
<dbReference type="OrthoDB" id="8953672at2"/>
<dbReference type="Gene3D" id="1.20.1250.20">
    <property type="entry name" value="MFS general substrate transporter like domains"/>
    <property type="match status" value="2"/>
</dbReference>
<evidence type="ECO:0000256" key="1">
    <source>
        <dbReference type="ARBA" id="ARBA00004651"/>
    </source>
</evidence>
<evidence type="ECO:0000313" key="8">
    <source>
        <dbReference type="EMBL" id="OPJ64661.1"/>
    </source>
</evidence>
<dbReference type="Pfam" id="PF07690">
    <property type="entry name" value="MFS_1"/>
    <property type="match status" value="1"/>
</dbReference>
<dbReference type="Proteomes" id="UP000190080">
    <property type="component" value="Unassembled WGS sequence"/>
</dbReference>
<gene>
    <name evidence="8" type="ORF">CLORY_05310</name>
</gene>
<dbReference type="AlphaFoldDB" id="A0A1V4IX94"/>
<protein>
    <submittedName>
        <fullName evidence="8">Major facilitator superfamily protein</fullName>
    </submittedName>
</protein>
<evidence type="ECO:0000256" key="5">
    <source>
        <dbReference type="ARBA" id="ARBA00023136"/>
    </source>
</evidence>
<dbReference type="InterPro" id="IPR052528">
    <property type="entry name" value="Sugar_transport-like"/>
</dbReference>
<accession>A0A1V4IX94</accession>
<evidence type="ECO:0000313" key="9">
    <source>
        <dbReference type="Proteomes" id="UP000190080"/>
    </source>
</evidence>
<evidence type="ECO:0000256" key="2">
    <source>
        <dbReference type="ARBA" id="ARBA00022448"/>
    </source>
</evidence>
<dbReference type="PANTHER" id="PTHR23526:SF1">
    <property type="entry name" value="MAJOR FACILITATOR SUPERFAMILY MFS_1"/>
    <property type="match status" value="1"/>
</dbReference>
<keyword evidence="9" id="KW-1185">Reference proteome</keyword>
<feature type="transmembrane region" description="Helical" evidence="6">
    <location>
        <begin position="393"/>
        <end position="411"/>
    </location>
</feature>
<dbReference type="PANTHER" id="PTHR23526">
    <property type="entry name" value="INTEGRAL MEMBRANE TRANSPORT PROTEIN-RELATED"/>
    <property type="match status" value="1"/>
</dbReference>
<keyword evidence="4 6" id="KW-1133">Transmembrane helix</keyword>
<feature type="transmembrane region" description="Helical" evidence="6">
    <location>
        <begin position="245"/>
        <end position="264"/>
    </location>
</feature>
<dbReference type="GO" id="GO:0005886">
    <property type="term" value="C:plasma membrane"/>
    <property type="evidence" value="ECO:0007669"/>
    <property type="project" value="UniProtKB-SubCell"/>
</dbReference>
<feature type="transmembrane region" description="Helical" evidence="6">
    <location>
        <begin position="276"/>
        <end position="297"/>
    </location>
</feature>
<evidence type="ECO:0000256" key="3">
    <source>
        <dbReference type="ARBA" id="ARBA00022692"/>
    </source>
</evidence>
<reference evidence="8 9" key="1">
    <citation type="submission" date="2017-03" db="EMBL/GenBank/DDBJ databases">
        <title>Genome sequence of Clostridium oryzae DSM 28571.</title>
        <authorList>
            <person name="Poehlein A."/>
            <person name="Daniel R."/>
        </authorList>
    </citation>
    <scope>NUCLEOTIDE SEQUENCE [LARGE SCALE GENOMIC DNA]</scope>
    <source>
        <strain evidence="8 9">DSM 28571</strain>
    </source>
</reference>